<sequence length="153" mass="17500">MPTYRVIDIVNCEPVFGKPRSKEVISIKEILADVKFGGALKTLTPLEYITEQQRRWYKGVCLRDLVKNDENGETMDWWDTEVKTKCKGLAYLKKEGIVVELKLGDEITRVTIGRLTTKNVGQKNMSLFIEEILSQSMVRGWNIGPPDPELRAK</sequence>
<gene>
    <name evidence="1" type="ORF">LCGC14_2623790</name>
</gene>
<evidence type="ECO:0000313" key="1">
    <source>
        <dbReference type="EMBL" id="KKL03672.1"/>
    </source>
</evidence>
<reference evidence="1" key="1">
    <citation type="journal article" date="2015" name="Nature">
        <title>Complex archaea that bridge the gap between prokaryotes and eukaryotes.</title>
        <authorList>
            <person name="Spang A."/>
            <person name="Saw J.H."/>
            <person name="Jorgensen S.L."/>
            <person name="Zaremba-Niedzwiedzka K."/>
            <person name="Martijn J."/>
            <person name="Lind A.E."/>
            <person name="van Eijk R."/>
            <person name="Schleper C."/>
            <person name="Guy L."/>
            <person name="Ettema T.J."/>
        </authorList>
    </citation>
    <scope>NUCLEOTIDE SEQUENCE</scope>
</reference>
<accession>A0A0F9APX6</accession>
<name>A0A0F9APX6_9ZZZZ</name>
<proteinExistence type="predicted"/>
<comment type="caution">
    <text evidence="1">The sequence shown here is derived from an EMBL/GenBank/DDBJ whole genome shotgun (WGS) entry which is preliminary data.</text>
</comment>
<dbReference type="AlphaFoldDB" id="A0A0F9APX6"/>
<organism evidence="1">
    <name type="scientific">marine sediment metagenome</name>
    <dbReference type="NCBI Taxonomy" id="412755"/>
    <lineage>
        <taxon>unclassified sequences</taxon>
        <taxon>metagenomes</taxon>
        <taxon>ecological metagenomes</taxon>
    </lineage>
</organism>
<dbReference type="EMBL" id="LAZR01044836">
    <property type="protein sequence ID" value="KKL03672.1"/>
    <property type="molecule type" value="Genomic_DNA"/>
</dbReference>
<protein>
    <submittedName>
        <fullName evidence="1">Uncharacterized protein</fullName>
    </submittedName>
</protein>